<dbReference type="Proteomes" id="UP000299211">
    <property type="component" value="Unassembled WGS sequence"/>
</dbReference>
<organism evidence="4 7">
    <name type="scientific">Streptomyces avermitilis</name>
    <dbReference type="NCBI Taxonomy" id="33903"/>
    <lineage>
        <taxon>Bacteria</taxon>
        <taxon>Bacillati</taxon>
        <taxon>Actinomycetota</taxon>
        <taxon>Actinomycetes</taxon>
        <taxon>Kitasatosporales</taxon>
        <taxon>Streptomycetaceae</taxon>
        <taxon>Streptomyces</taxon>
    </lineage>
</organism>
<evidence type="ECO:0000313" key="5">
    <source>
        <dbReference type="EMBL" id="GDY79995.1"/>
    </source>
</evidence>
<gene>
    <name evidence="4" type="ORF">SAV14893_091300</name>
    <name evidence="5" type="ORF">SAV31267_094800</name>
</gene>
<dbReference type="Pfam" id="PF08240">
    <property type="entry name" value="ADH_N"/>
    <property type="match status" value="1"/>
</dbReference>
<dbReference type="InterPro" id="IPR011032">
    <property type="entry name" value="GroES-like_sf"/>
</dbReference>
<evidence type="ECO:0000259" key="3">
    <source>
        <dbReference type="Pfam" id="PF08240"/>
    </source>
</evidence>
<dbReference type="Gene3D" id="3.90.180.10">
    <property type="entry name" value="Medium-chain alcohol dehydrogenases, catalytic domain"/>
    <property type="match status" value="1"/>
</dbReference>
<dbReference type="Proteomes" id="UP000302139">
    <property type="component" value="Unassembled WGS sequence"/>
</dbReference>
<dbReference type="InterPro" id="IPR051603">
    <property type="entry name" value="Zinc-ADH_QOR/CCCR"/>
</dbReference>
<proteinExistence type="predicted"/>
<name>A0A4D4MEE8_STRAX</name>
<accession>A0A4D4MEE8</accession>
<feature type="compositionally biased region" description="Polar residues" evidence="2">
    <location>
        <begin position="149"/>
        <end position="167"/>
    </location>
</feature>
<sequence length="206" mass="21728">MTKALYEIGETPPLGEVPRQMYASVIRQNRFGEPKQAFRTEVVDTPAVGRGQVLVYVMAAGINYNNVWSSLGEPVDVIGMRQRQGQPEDFHIGGSEASGVVWAVGEGVRSVTVGDHVLLTSGQWDEAAADIRMGTDPLVSESIKAWGTRPTTVPSRSSAVSTNTSATPSPPICHGRSRRPSCSPGPPPTGSCSAGRATRSAPATPS</sequence>
<dbReference type="AlphaFoldDB" id="A0A4D4MEE8"/>
<evidence type="ECO:0000313" key="7">
    <source>
        <dbReference type="Proteomes" id="UP000302139"/>
    </source>
</evidence>
<evidence type="ECO:0000256" key="1">
    <source>
        <dbReference type="ARBA" id="ARBA00022857"/>
    </source>
</evidence>
<dbReference type="SUPFAM" id="SSF50129">
    <property type="entry name" value="GroES-like"/>
    <property type="match status" value="1"/>
</dbReference>
<evidence type="ECO:0000313" key="6">
    <source>
        <dbReference type="Proteomes" id="UP000299211"/>
    </source>
</evidence>
<dbReference type="InterPro" id="IPR013154">
    <property type="entry name" value="ADH-like_N"/>
</dbReference>
<dbReference type="EMBL" id="BJHX01000002">
    <property type="protein sequence ID" value="GDY69737.1"/>
    <property type="molecule type" value="Genomic_DNA"/>
</dbReference>
<evidence type="ECO:0000313" key="4">
    <source>
        <dbReference type="EMBL" id="GDY69737.1"/>
    </source>
</evidence>
<protein>
    <recommendedName>
        <fullName evidence="3">Alcohol dehydrogenase-like N-terminal domain-containing protein</fullName>
    </recommendedName>
</protein>
<reference evidence="5 6" key="1">
    <citation type="submission" date="2019-04" db="EMBL/GenBank/DDBJ databases">
        <title>Draft genome sequences of Streptomyces avermitilis ATCC 31267.</title>
        <authorList>
            <person name="Komaki H."/>
            <person name="Tamura T."/>
            <person name="Hosoyama A."/>
        </authorList>
    </citation>
    <scope>NUCLEOTIDE SEQUENCE [LARGE SCALE GENOMIC DNA]</scope>
    <source>
        <strain evidence="5 6">ATCC 31267</strain>
    </source>
</reference>
<dbReference type="PANTHER" id="PTHR44154:SF1">
    <property type="entry name" value="QUINONE OXIDOREDUCTASE"/>
    <property type="match status" value="1"/>
</dbReference>
<evidence type="ECO:0000256" key="2">
    <source>
        <dbReference type="SAM" id="MobiDB-lite"/>
    </source>
</evidence>
<comment type="caution">
    <text evidence="4">The sequence shown here is derived from an EMBL/GenBank/DDBJ whole genome shotgun (WGS) entry which is preliminary data.</text>
</comment>
<feature type="domain" description="Alcohol dehydrogenase-like N-terminal" evidence="3">
    <location>
        <begin position="49"/>
        <end position="122"/>
    </location>
</feature>
<reference evidence="4 7" key="2">
    <citation type="submission" date="2019-04" db="EMBL/GenBank/DDBJ databases">
        <title>Draft genome sequences of Streptomyces avermitilis NBRC 14893.</title>
        <authorList>
            <person name="Komaki H."/>
            <person name="Tamura T."/>
            <person name="Hosoyama A."/>
        </authorList>
    </citation>
    <scope>NUCLEOTIDE SEQUENCE [LARGE SCALE GENOMIC DNA]</scope>
    <source>
        <strain evidence="4 7">NBRC 14893</strain>
    </source>
</reference>
<dbReference type="EMBL" id="BJHY01000002">
    <property type="protein sequence ID" value="GDY79995.1"/>
    <property type="molecule type" value="Genomic_DNA"/>
</dbReference>
<feature type="region of interest" description="Disordered" evidence="2">
    <location>
        <begin position="147"/>
        <end position="206"/>
    </location>
</feature>
<dbReference type="PANTHER" id="PTHR44154">
    <property type="entry name" value="QUINONE OXIDOREDUCTASE"/>
    <property type="match status" value="1"/>
</dbReference>
<keyword evidence="1" id="KW-0521">NADP</keyword>